<evidence type="ECO:0000256" key="1">
    <source>
        <dbReference type="SAM" id="Coils"/>
    </source>
</evidence>
<feature type="region of interest" description="Disordered" evidence="2">
    <location>
        <begin position="165"/>
        <end position="231"/>
    </location>
</feature>
<protein>
    <submittedName>
        <fullName evidence="3">Uncharacterized protein</fullName>
    </submittedName>
</protein>
<feature type="compositionally biased region" description="Polar residues" evidence="2">
    <location>
        <begin position="294"/>
        <end position="314"/>
    </location>
</feature>
<accession>A0A8K0PEU4</accession>
<evidence type="ECO:0000313" key="4">
    <source>
        <dbReference type="Proteomes" id="UP000809789"/>
    </source>
</evidence>
<comment type="caution">
    <text evidence="3">The sequence shown here is derived from an EMBL/GenBank/DDBJ whole genome shotgun (WGS) entry which is preliminary data.</text>
</comment>
<gene>
    <name evidence="3" type="ORF">KVT40_009221</name>
</gene>
<keyword evidence="1" id="KW-0175">Coiled coil</keyword>
<feature type="compositionally biased region" description="Polar residues" evidence="2">
    <location>
        <begin position="165"/>
        <end position="176"/>
    </location>
</feature>
<dbReference type="Proteomes" id="UP000809789">
    <property type="component" value="Unassembled WGS sequence"/>
</dbReference>
<keyword evidence="4" id="KW-1185">Reference proteome</keyword>
<feature type="coiled-coil region" evidence="1">
    <location>
        <begin position="363"/>
        <end position="451"/>
    </location>
</feature>
<organism evidence="3 4">
    <name type="scientific">Elsinoe batatas</name>
    <dbReference type="NCBI Taxonomy" id="2601811"/>
    <lineage>
        <taxon>Eukaryota</taxon>
        <taxon>Fungi</taxon>
        <taxon>Dikarya</taxon>
        <taxon>Ascomycota</taxon>
        <taxon>Pezizomycotina</taxon>
        <taxon>Dothideomycetes</taxon>
        <taxon>Dothideomycetidae</taxon>
        <taxon>Myriangiales</taxon>
        <taxon>Elsinoaceae</taxon>
        <taxon>Elsinoe</taxon>
    </lineage>
</organism>
<feature type="region of interest" description="Disordered" evidence="2">
    <location>
        <begin position="473"/>
        <end position="513"/>
    </location>
</feature>
<name>A0A8K0PEU4_9PEZI</name>
<reference evidence="3" key="1">
    <citation type="submission" date="2021-07" db="EMBL/GenBank/DDBJ databases">
        <title>Elsinoe batatas strain:CRI-CJ2 Genome sequencing and assembly.</title>
        <authorList>
            <person name="Huang L."/>
        </authorList>
    </citation>
    <scope>NUCLEOTIDE SEQUENCE</scope>
    <source>
        <strain evidence="3">CRI-CJ2</strain>
    </source>
</reference>
<sequence>MNDANVIIEGVTGAHIVAHPSEKIKWSEKAQRVFDAAAVQYRLSPQWLPTPEDLAGISERLSWQIHTHSDDLNRILARKIIGVYKYRFSKAWKKLVKADGGGNPLWPSFTVAWTSPDWDGDTTVTKDTNFEPLPIRPRADAVPLTEHHIIHGFVELARQRSIDQVASAQASRSGATRNRDESPIARHTTPPKASCAIEQATSPGSRRKSRATHTAESQKPAAVSSTVDDEDGGRLVSLKEALTRARSIATEQSKTIGSLESDVAHLRKLLHESSVALQAMSRREQRLAEDKSQISKALEQSQAQRTNLEAQHQQSVHHIHQLGLQHQTAERQMQSDIDHVRGQLHRAKQRAGTDQAEADVVNMSRLGAEVDRLRSTNKDISAELDAAHATLSSTQKAASRLERDVKQRDERLAAMEVEYALHQGHDCNNVIAKLQRQIQDKETTLQSALSDLTLSRNDRDRLDMEIASLLQRARTRTAPSNAANPDLTSTARSLSQQGAQDRGQDGGRQVSQGSDLEKELLESCVRDLIMAVLQVTRDLGVAELRLARCCDE</sequence>
<evidence type="ECO:0000313" key="3">
    <source>
        <dbReference type="EMBL" id="KAG8622904.1"/>
    </source>
</evidence>
<dbReference type="AlphaFoldDB" id="A0A8K0PEU4"/>
<feature type="compositionally biased region" description="Polar residues" evidence="2">
    <location>
        <begin position="477"/>
        <end position="494"/>
    </location>
</feature>
<feature type="compositionally biased region" description="Low complexity" evidence="2">
    <location>
        <begin position="495"/>
        <end position="513"/>
    </location>
</feature>
<dbReference type="EMBL" id="JAESVG020000011">
    <property type="protein sequence ID" value="KAG8622904.1"/>
    <property type="molecule type" value="Genomic_DNA"/>
</dbReference>
<feature type="region of interest" description="Disordered" evidence="2">
    <location>
        <begin position="289"/>
        <end position="314"/>
    </location>
</feature>
<proteinExistence type="predicted"/>
<evidence type="ECO:0000256" key="2">
    <source>
        <dbReference type="SAM" id="MobiDB-lite"/>
    </source>
</evidence>